<evidence type="ECO:0000256" key="7">
    <source>
        <dbReference type="RuleBase" id="RU003346"/>
    </source>
</evidence>
<keyword evidence="4 8" id="KW-0812">Transmembrane</keyword>
<feature type="transmembrane region" description="Helical" evidence="8">
    <location>
        <begin position="445"/>
        <end position="465"/>
    </location>
</feature>
<comment type="similarity">
    <text evidence="2 7">Belongs to the major facilitator superfamily. Sugar transporter (TC 2.A.1.1) family.</text>
</comment>
<feature type="transmembrane region" description="Helical" evidence="8">
    <location>
        <begin position="120"/>
        <end position="140"/>
    </location>
</feature>
<feature type="transmembrane region" description="Helical" evidence="8">
    <location>
        <begin position="317"/>
        <end position="338"/>
    </location>
</feature>
<reference evidence="10 11" key="1">
    <citation type="submission" date="2016-05" db="EMBL/GenBank/DDBJ databases">
        <title>Comparative analysis of secretome profiles of manganese(II)-oxidizing ascomycete fungi.</title>
        <authorList>
            <consortium name="DOE Joint Genome Institute"/>
            <person name="Zeiner C.A."/>
            <person name="Purvine S.O."/>
            <person name="Zink E.M."/>
            <person name="Wu S."/>
            <person name="Pasa-Tolic L."/>
            <person name="Chaput D.L."/>
            <person name="Haridas S."/>
            <person name="Grigoriev I.V."/>
            <person name="Santelli C.M."/>
            <person name="Hansel C.M."/>
        </authorList>
    </citation>
    <scope>NUCLEOTIDE SEQUENCE [LARGE SCALE GENOMIC DNA]</scope>
    <source>
        <strain evidence="10 11">AP3s5-JAC2a</strain>
    </source>
</reference>
<comment type="subcellular location">
    <subcellularLocation>
        <location evidence="1">Membrane</location>
        <topology evidence="1">Multi-pass membrane protein</topology>
    </subcellularLocation>
</comment>
<dbReference type="InterPro" id="IPR050360">
    <property type="entry name" value="MFS_Sugar_Transporters"/>
</dbReference>
<dbReference type="InterPro" id="IPR036259">
    <property type="entry name" value="MFS_trans_sf"/>
</dbReference>
<dbReference type="InterPro" id="IPR020846">
    <property type="entry name" value="MFS_dom"/>
</dbReference>
<dbReference type="Gene3D" id="1.20.1250.20">
    <property type="entry name" value="MFS general substrate transporter like domains"/>
    <property type="match status" value="1"/>
</dbReference>
<proteinExistence type="inferred from homology"/>
<dbReference type="InterPro" id="IPR005829">
    <property type="entry name" value="Sugar_transporter_CS"/>
</dbReference>
<dbReference type="RefSeq" id="XP_018042781.1">
    <property type="nucleotide sequence ID" value="XM_018177313.1"/>
</dbReference>
<feature type="transmembrane region" description="Helical" evidence="8">
    <location>
        <begin position="89"/>
        <end position="114"/>
    </location>
</feature>
<keyword evidence="6 8" id="KW-0472">Membrane</keyword>
<name>A0A177CYS2_9PLEO</name>
<evidence type="ECO:0000313" key="10">
    <source>
        <dbReference type="EMBL" id="OAG12416.1"/>
    </source>
</evidence>
<dbReference type="PRINTS" id="PR00171">
    <property type="entry name" value="SUGRTRNSPORT"/>
</dbReference>
<dbReference type="AlphaFoldDB" id="A0A177CYS2"/>
<feature type="transmembrane region" description="Helical" evidence="8">
    <location>
        <begin position="379"/>
        <end position="403"/>
    </location>
</feature>
<dbReference type="InterPro" id="IPR003663">
    <property type="entry name" value="Sugar/inositol_transpt"/>
</dbReference>
<feature type="transmembrane region" description="Helical" evidence="8">
    <location>
        <begin position="345"/>
        <end position="367"/>
    </location>
</feature>
<evidence type="ECO:0000256" key="4">
    <source>
        <dbReference type="ARBA" id="ARBA00022692"/>
    </source>
</evidence>
<feature type="transmembrane region" description="Helical" evidence="8">
    <location>
        <begin position="279"/>
        <end position="305"/>
    </location>
</feature>
<feature type="transmembrane region" description="Helical" evidence="8">
    <location>
        <begin position="152"/>
        <end position="175"/>
    </location>
</feature>
<dbReference type="PROSITE" id="PS00217">
    <property type="entry name" value="SUGAR_TRANSPORT_2"/>
    <property type="match status" value="1"/>
</dbReference>
<dbReference type="InParanoid" id="A0A177CYS2"/>
<dbReference type="GeneID" id="28760799"/>
<feature type="domain" description="Major facilitator superfamily (MFS) profile" evidence="9">
    <location>
        <begin position="19"/>
        <end position="469"/>
    </location>
</feature>
<dbReference type="PANTHER" id="PTHR48022:SF2">
    <property type="entry name" value="PLASTIDIC GLUCOSE TRANSPORTER 4"/>
    <property type="match status" value="1"/>
</dbReference>
<feature type="transmembrane region" description="Helical" evidence="8">
    <location>
        <begin position="57"/>
        <end position="77"/>
    </location>
</feature>
<feature type="transmembrane region" description="Helical" evidence="8">
    <location>
        <begin position="181"/>
        <end position="199"/>
    </location>
</feature>
<sequence>MKRHHALHSVLHPPRYVLVSILAGLGGFLFGLDTGTIGPVTAMSQFSSSFGTLSPTIHGLIVSSILITGALSSFMAGHLADAVGRPLGMAIGAAVFGTGAALEAGAVHIAMLFIGRLVTGAGEGLFLSTTVVYICEIVPAKGRGVIASAPQFFITFALVVGYFFCYGTVTIASSLAWRLPFAFHAVCAFTWGALTLLLLPHSPRWLKAKGRTDEVDAAWAALGVRPGQDLEDAEAREVETEAGLNMEPLALRLTHTRQTVREEVHMLLRVFAKDARKPTALGVFMMSMMQLSGIDGVLYYAPLLFQQAGLVSESSSFLASGLSGVVIFATTIPAVLLADRWSRRASVIFGGFILTAVMLVIGSLYAADAVHSDRGAARWVVVVFIFLFTFVYSGSWAVTISIYASEVQPIKTRAAASSLGRSGNWVVNWIVAFTTPIFLTKSSCGVYFLFGGCCFVTSVVCFLWMPETRGLSLEEIDDIFEKGKRSKASSRVNSVVNVVLGRSEKS</sequence>
<dbReference type="SUPFAM" id="SSF103473">
    <property type="entry name" value="MFS general substrate transporter"/>
    <property type="match status" value="1"/>
</dbReference>
<keyword evidence="5 8" id="KW-1133">Transmembrane helix</keyword>
<dbReference type="EMBL" id="KV441548">
    <property type="protein sequence ID" value="OAG12416.1"/>
    <property type="molecule type" value="Genomic_DNA"/>
</dbReference>
<evidence type="ECO:0000256" key="1">
    <source>
        <dbReference type="ARBA" id="ARBA00004141"/>
    </source>
</evidence>
<dbReference type="PANTHER" id="PTHR48022">
    <property type="entry name" value="PLASTIDIC GLUCOSE TRANSPORTER 4"/>
    <property type="match status" value="1"/>
</dbReference>
<evidence type="ECO:0000313" key="11">
    <source>
        <dbReference type="Proteomes" id="UP000077069"/>
    </source>
</evidence>
<evidence type="ECO:0000256" key="6">
    <source>
        <dbReference type="ARBA" id="ARBA00023136"/>
    </source>
</evidence>
<dbReference type="GO" id="GO:0016020">
    <property type="term" value="C:membrane"/>
    <property type="evidence" value="ECO:0007669"/>
    <property type="project" value="UniProtKB-SubCell"/>
</dbReference>
<gene>
    <name evidence="10" type="ORF">CC84DRAFT_1159737</name>
</gene>
<keyword evidence="3 7" id="KW-0813">Transport</keyword>
<evidence type="ECO:0000256" key="8">
    <source>
        <dbReference type="SAM" id="Phobius"/>
    </source>
</evidence>
<dbReference type="OrthoDB" id="5399138at2759"/>
<dbReference type="FunFam" id="1.20.1250.20:FF:000134">
    <property type="entry name" value="MFS sugar transporter protein"/>
    <property type="match status" value="1"/>
</dbReference>
<accession>A0A177CYS2</accession>
<dbReference type="GO" id="GO:0005351">
    <property type="term" value="F:carbohydrate:proton symporter activity"/>
    <property type="evidence" value="ECO:0007669"/>
    <property type="project" value="TreeGrafter"/>
</dbReference>
<evidence type="ECO:0000256" key="3">
    <source>
        <dbReference type="ARBA" id="ARBA00022448"/>
    </source>
</evidence>
<organism evidence="10 11">
    <name type="scientific">Paraphaeosphaeria sporulosa</name>
    <dbReference type="NCBI Taxonomy" id="1460663"/>
    <lineage>
        <taxon>Eukaryota</taxon>
        <taxon>Fungi</taxon>
        <taxon>Dikarya</taxon>
        <taxon>Ascomycota</taxon>
        <taxon>Pezizomycotina</taxon>
        <taxon>Dothideomycetes</taxon>
        <taxon>Pleosporomycetidae</taxon>
        <taxon>Pleosporales</taxon>
        <taxon>Massarineae</taxon>
        <taxon>Didymosphaeriaceae</taxon>
        <taxon>Paraphaeosphaeria</taxon>
    </lineage>
</organism>
<dbReference type="Proteomes" id="UP000077069">
    <property type="component" value="Unassembled WGS sequence"/>
</dbReference>
<feature type="transmembrane region" description="Helical" evidence="8">
    <location>
        <begin position="16"/>
        <end position="37"/>
    </location>
</feature>
<dbReference type="NCBIfam" id="TIGR00879">
    <property type="entry name" value="SP"/>
    <property type="match status" value="1"/>
</dbReference>
<keyword evidence="11" id="KW-1185">Reference proteome</keyword>
<evidence type="ECO:0000256" key="5">
    <source>
        <dbReference type="ARBA" id="ARBA00022989"/>
    </source>
</evidence>
<protein>
    <submittedName>
        <fullName evidence="10">General substrate transporter</fullName>
    </submittedName>
</protein>
<dbReference type="InterPro" id="IPR005828">
    <property type="entry name" value="MFS_sugar_transport-like"/>
</dbReference>
<evidence type="ECO:0000256" key="2">
    <source>
        <dbReference type="ARBA" id="ARBA00010992"/>
    </source>
</evidence>
<evidence type="ECO:0000259" key="9">
    <source>
        <dbReference type="PROSITE" id="PS50850"/>
    </source>
</evidence>
<dbReference type="PROSITE" id="PS50850">
    <property type="entry name" value="MFS"/>
    <property type="match status" value="1"/>
</dbReference>
<dbReference type="Pfam" id="PF00083">
    <property type="entry name" value="Sugar_tr"/>
    <property type="match status" value="1"/>
</dbReference>